<evidence type="ECO:0000256" key="1">
    <source>
        <dbReference type="ARBA" id="ARBA00004245"/>
    </source>
</evidence>
<dbReference type="PROSITE" id="PS50202">
    <property type="entry name" value="MSP"/>
    <property type="match status" value="1"/>
</dbReference>
<organism evidence="9 10">
    <name type="scientific">Globodera pallida</name>
    <name type="common">Potato cyst nematode worm</name>
    <name type="synonym">Heterodera pallida</name>
    <dbReference type="NCBI Taxonomy" id="36090"/>
    <lineage>
        <taxon>Eukaryota</taxon>
        <taxon>Metazoa</taxon>
        <taxon>Ecdysozoa</taxon>
        <taxon>Nematoda</taxon>
        <taxon>Chromadorea</taxon>
        <taxon>Rhabditida</taxon>
        <taxon>Tylenchina</taxon>
        <taxon>Tylenchomorpha</taxon>
        <taxon>Tylenchoidea</taxon>
        <taxon>Heteroderidae</taxon>
        <taxon>Heteroderinae</taxon>
        <taxon>Globodera</taxon>
    </lineage>
</organism>
<feature type="domain" description="MSP" evidence="8">
    <location>
        <begin position="14"/>
        <end position="123"/>
    </location>
</feature>
<dbReference type="InterPro" id="IPR051155">
    <property type="entry name" value="Nematode_MSP"/>
</dbReference>
<dbReference type="PANTHER" id="PTHR22920:SF7">
    <property type="entry name" value="MSP DOMAIN-CONTAINING PROTEIN-RELATED"/>
    <property type="match status" value="1"/>
</dbReference>
<protein>
    <recommendedName>
        <fullName evidence="7">Major sperm protein</fullName>
    </recommendedName>
</protein>
<dbReference type="InterPro" id="IPR000535">
    <property type="entry name" value="MSP_dom"/>
</dbReference>
<sequence length="123" mass="14276">MAQLPPDYLTTMPLLITMPAMKIVFNAPFDNKATYYMRVTNPGLTRIGFAFETKAKRIEMSPRQWILDPQESAYVAITRDALDPSRDNIKDDSVIVKWCRVPQRGRSEYFMIGRKELPIEYNV</sequence>
<dbReference type="InterPro" id="IPR013783">
    <property type="entry name" value="Ig-like_fold"/>
</dbReference>
<keyword evidence="3 7" id="KW-0206">Cytoskeleton</keyword>
<dbReference type="SUPFAM" id="SSF49354">
    <property type="entry name" value="PapD-like"/>
    <property type="match status" value="1"/>
</dbReference>
<dbReference type="GO" id="GO:0005856">
    <property type="term" value="C:cytoskeleton"/>
    <property type="evidence" value="ECO:0007669"/>
    <property type="project" value="UniProtKB-SubCell"/>
</dbReference>
<evidence type="ECO:0000313" key="10">
    <source>
        <dbReference type="WBParaSite" id="GPLIN_001265200"/>
    </source>
</evidence>
<dbReference type="Gene3D" id="2.60.40.10">
    <property type="entry name" value="Immunoglobulins"/>
    <property type="match status" value="1"/>
</dbReference>
<evidence type="ECO:0000313" key="9">
    <source>
        <dbReference type="Proteomes" id="UP000050741"/>
    </source>
</evidence>
<comment type="function">
    <text evidence="5 7">Central component in molecular interactions underlying sperm crawling. Forms an extensive filament system that extends from sperm villipoda, along the leading edge of the pseudopod.</text>
</comment>
<evidence type="ECO:0000256" key="5">
    <source>
        <dbReference type="ARBA" id="ARBA00037744"/>
    </source>
</evidence>
<accession>A0A183CIE6</accession>
<keyword evidence="2" id="KW-0963">Cytoplasm</keyword>
<dbReference type="WBParaSite" id="GPLIN_001265200">
    <property type="protein sequence ID" value="GPLIN_001265200"/>
    <property type="gene ID" value="GPLIN_001265200"/>
</dbReference>
<evidence type="ECO:0000256" key="4">
    <source>
        <dbReference type="ARBA" id="ARBA00023273"/>
    </source>
</evidence>
<proteinExistence type="predicted"/>
<evidence type="ECO:0000259" key="8">
    <source>
        <dbReference type="PROSITE" id="PS50202"/>
    </source>
</evidence>
<dbReference type="Pfam" id="PF00635">
    <property type="entry name" value="Motile_Sperm"/>
    <property type="match status" value="1"/>
</dbReference>
<dbReference type="InterPro" id="IPR008962">
    <property type="entry name" value="PapD-like_sf"/>
</dbReference>
<name>A0A183CIE6_GLOPA</name>
<dbReference type="GO" id="GO:0031143">
    <property type="term" value="C:pseudopodium"/>
    <property type="evidence" value="ECO:0007669"/>
    <property type="project" value="UniProtKB-SubCell"/>
</dbReference>
<dbReference type="AlphaFoldDB" id="A0A183CIE6"/>
<evidence type="ECO:0000256" key="2">
    <source>
        <dbReference type="ARBA" id="ARBA00022490"/>
    </source>
</evidence>
<reference evidence="9" key="1">
    <citation type="submission" date="2014-05" db="EMBL/GenBank/DDBJ databases">
        <title>The genome and life-stage specific transcriptomes of Globodera pallida elucidate key aspects of plant parasitism by a cyst nematode.</title>
        <authorList>
            <person name="Cotton J.A."/>
            <person name="Lilley C.J."/>
            <person name="Jones L.M."/>
            <person name="Kikuchi T."/>
            <person name="Reid A.J."/>
            <person name="Thorpe P."/>
            <person name="Tsai I.J."/>
            <person name="Beasley H."/>
            <person name="Blok V."/>
            <person name="Cock P.J.A."/>
            <person name="Van den Akker S.E."/>
            <person name="Holroyd N."/>
            <person name="Hunt M."/>
            <person name="Mantelin S."/>
            <person name="Naghra H."/>
            <person name="Pain A."/>
            <person name="Palomares-Rius J.E."/>
            <person name="Zarowiecki M."/>
            <person name="Berriman M."/>
            <person name="Jones J.T."/>
            <person name="Urwin P.E."/>
        </authorList>
    </citation>
    <scope>NUCLEOTIDE SEQUENCE [LARGE SCALE GENOMIC DNA]</scope>
    <source>
        <strain evidence="9">Lindley</strain>
    </source>
</reference>
<evidence type="ECO:0000256" key="6">
    <source>
        <dbReference type="ARBA" id="ARBA00037818"/>
    </source>
</evidence>
<evidence type="ECO:0000256" key="3">
    <source>
        <dbReference type="ARBA" id="ARBA00023212"/>
    </source>
</evidence>
<keyword evidence="9" id="KW-1185">Reference proteome</keyword>
<evidence type="ECO:0000256" key="7">
    <source>
        <dbReference type="RuleBase" id="RU003425"/>
    </source>
</evidence>
<keyword evidence="4" id="KW-0966">Cell projection</keyword>
<dbReference type="PANTHER" id="PTHR22920">
    <property type="entry name" value="MAJOR SPERM PROTEIN"/>
    <property type="match status" value="1"/>
</dbReference>
<dbReference type="Proteomes" id="UP000050741">
    <property type="component" value="Unassembled WGS sequence"/>
</dbReference>
<comment type="subcellular location">
    <subcellularLocation>
        <location evidence="6">Cell projection</location>
        <location evidence="6">Pseudopodium</location>
    </subcellularLocation>
    <subcellularLocation>
        <location evidence="1">Cytoplasm</location>
        <location evidence="1">Cytoskeleton</location>
    </subcellularLocation>
</comment>
<reference evidence="10" key="2">
    <citation type="submission" date="2016-06" db="UniProtKB">
        <authorList>
            <consortium name="WormBaseParasite"/>
        </authorList>
    </citation>
    <scope>IDENTIFICATION</scope>
</reference>